<evidence type="ECO:0000313" key="5">
    <source>
        <dbReference type="Proteomes" id="UP000245396"/>
    </source>
</evidence>
<dbReference type="PROSITE" id="PS51257">
    <property type="entry name" value="PROKAR_LIPOPROTEIN"/>
    <property type="match status" value="1"/>
</dbReference>
<feature type="domain" description="Leucine-binding protein" evidence="3">
    <location>
        <begin position="24"/>
        <end position="346"/>
    </location>
</feature>
<dbReference type="Proteomes" id="UP000245396">
    <property type="component" value="Unassembled WGS sequence"/>
</dbReference>
<dbReference type="InterPro" id="IPR028082">
    <property type="entry name" value="Peripla_BP_I"/>
</dbReference>
<name>A0A316C826_PSESE</name>
<comment type="caution">
    <text evidence="4">The sequence shown here is derived from an EMBL/GenBank/DDBJ whole genome shotgun (WGS) entry which is preliminary data.</text>
</comment>
<dbReference type="Gene3D" id="3.40.50.2300">
    <property type="match status" value="2"/>
</dbReference>
<dbReference type="InterPro" id="IPR028081">
    <property type="entry name" value="Leu-bd"/>
</dbReference>
<dbReference type="SUPFAM" id="SSF53822">
    <property type="entry name" value="Periplasmic binding protein-like I"/>
    <property type="match status" value="1"/>
</dbReference>
<keyword evidence="5" id="KW-1185">Reference proteome</keyword>
<reference evidence="4 5" key="1">
    <citation type="submission" date="2018-05" db="EMBL/GenBank/DDBJ databases">
        <title>Genomic Encyclopedia of Type Strains, Phase IV (KMG-IV): sequencing the most valuable type-strain genomes for metagenomic binning, comparative biology and taxonomic classification.</title>
        <authorList>
            <person name="Goeker M."/>
        </authorList>
    </citation>
    <scope>NUCLEOTIDE SEQUENCE [LARGE SCALE GENOMIC DNA]</scope>
    <source>
        <strain evidence="4 5">DSM 6986</strain>
    </source>
</reference>
<dbReference type="CDD" id="cd06342">
    <property type="entry name" value="PBP1_ABC_LIVBP-like"/>
    <property type="match status" value="1"/>
</dbReference>
<keyword evidence="2" id="KW-0732">Signal</keyword>
<evidence type="ECO:0000313" key="4">
    <source>
        <dbReference type="EMBL" id="PWJ85891.1"/>
    </source>
</evidence>
<dbReference type="AlphaFoldDB" id="A0A316C826"/>
<protein>
    <submittedName>
        <fullName evidence="4">Amino acid/amide ABC transporter substrate-binding protein (HAAT family)</fullName>
    </submittedName>
</protein>
<dbReference type="PANTHER" id="PTHR47151:SF2">
    <property type="entry name" value="AMINO ACID BINDING PROTEIN"/>
    <property type="match status" value="1"/>
</dbReference>
<gene>
    <name evidence="4" type="ORF">C7441_102339</name>
</gene>
<evidence type="ECO:0000259" key="3">
    <source>
        <dbReference type="Pfam" id="PF13458"/>
    </source>
</evidence>
<evidence type="ECO:0000256" key="2">
    <source>
        <dbReference type="ARBA" id="ARBA00022729"/>
    </source>
</evidence>
<dbReference type="STRING" id="1192868.GCA_000304395_03835"/>
<sequence length="356" mass="37777">MRIAGSVIGVLGGLLLAGIACAEPLRLGISAPLSGSSAILGAQMRSGAEAAAEDGSVALEIGDDACTAEGGARVARQFVEARVRIVTGFLCGESIEAAMPILKEAGIPVITIGVRTDSLTDRREKTGWPVFRLGPRADGEHEATARLLTRLWREALFAIVDDGTIYGRELAESFRNAAEQDGLKPVFNDTFRPQLDNQIGLVGRLRKAGATHVFVGGDRDDIAIMARDAHKIGADMVFAGGEALRAAAGPVPLAAGTLKIALPEWQEVARPAVVSEFKAKGIVPEGYVLPAYAAVEVARRTFADAGPSGDLKKTLTEHDFQTAIGPVRFDDKGDLSENPYRVFRYDGTRFTPVDVQ</sequence>
<dbReference type="EMBL" id="QGGG01000002">
    <property type="protein sequence ID" value="PWJ85891.1"/>
    <property type="molecule type" value="Genomic_DNA"/>
</dbReference>
<proteinExistence type="inferred from homology"/>
<dbReference type="RefSeq" id="WP_170125004.1">
    <property type="nucleotide sequence ID" value="NZ_QGGG01000002.1"/>
</dbReference>
<accession>A0A316C826</accession>
<dbReference type="Pfam" id="PF13458">
    <property type="entry name" value="Peripla_BP_6"/>
    <property type="match status" value="1"/>
</dbReference>
<comment type="similarity">
    <text evidence="1">Belongs to the leucine-binding protein family.</text>
</comment>
<organism evidence="4 5">
    <name type="scientific">Pseudaminobacter salicylatoxidans</name>
    <dbReference type="NCBI Taxonomy" id="93369"/>
    <lineage>
        <taxon>Bacteria</taxon>
        <taxon>Pseudomonadati</taxon>
        <taxon>Pseudomonadota</taxon>
        <taxon>Alphaproteobacteria</taxon>
        <taxon>Hyphomicrobiales</taxon>
        <taxon>Phyllobacteriaceae</taxon>
        <taxon>Pseudaminobacter</taxon>
    </lineage>
</organism>
<dbReference type="PANTHER" id="PTHR47151">
    <property type="entry name" value="LEU/ILE/VAL-BINDING ABC TRANSPORTER SUBUNIT"/>
    <property type="match status" value="1"/>
</dbReference>
<evidence type="ECO:0000256" key="1">
    <source>
        <dbReference type="ARBA" id="ARBA00010062"/>
    </source>
</evidence>